<name>A0A804MUJ5_MAIZE</name>
<dbReference type="Gramene" id="Zm00001eb112520_T001">
    <property type="protein sequence ID" value="Zm00001eb112520_P001"/>
    <property type="gene ID" value="Zm00001eb112520"/>
</dbReference>
<evidence type="ECO:0000313" key="1">
    <source>
        <dbReference type="EnsemblPlants" id="Zm00001eb112520_P001"/>
    </source>
</evidence>
<evidence type="ECO:0000313" key="2">
    <source>
        <dbReference type="Proteomes" id="UP000007305"/>
    </source>
</evidence>
<proteinExistence type="predicted"/>
<dbReference type="EnsemblPlants" id="Zm00001eb112520_T001">
    <property type="protein sequence ID" value="Zm00001eb112520_P001"/>
    <property type="gene ID" value="Zm00001eb112520"/>
</dbReference>
<dbReference type="FunCoup" id="A0A804MUJ5">
    <property type="interactions" value="471"/>
</dbReference>
<accession>A0A804MUJ5</accession>
<organism evidence="1 2">
    <name type="scientific">Zea mays</name>
    <name type="common">Maize</name>
    <dbReference type="NCBI Taxonomy" id="4577"/>
    <lineage>
        <taxon>Eukaryota</taxon>
        <taxon>Viridiplantae</taxon>
        <taxon>Streptophyta</taxon>
        <taxon>Embryophyta</taxon>
        <taxon>Tracheophyta</taxon>
        <taxon>Spermatophyta</taxon>
        <taxon>Magnoliopsida</taxon>
        <taxon>Liliopsida</taxon>
        <taxon>Poales</taxon>
        <taxon>Poaceae</taxon>
        <taxon>PACMAD clade</taxon>
        <taxon>Panicoideae</taxon>
        <taxon>Andropogonodae</taxon>
        <taxon>Andropogoneae</taxon>
        <taxon>Tripsacinae</taxon>
        <taxon>Zea</taxon>
    </lineage>
</organism>
<dbReference type="Proteomes" id="UP000007305">
    <property type="component" value="Chromosome 2"/>
</dbReference>
<protein>
    <submittedName>
        <fullName evidence="1">Uncharacterized protein</fullName>
    </submittedName>
</protein>
<reference evidence="2" key="1">
    <citation type="submission" date="2015-12" db="EMBL/GenBank/DDBJ databases">
        <title>Update maize B73 reference genome by single molecule sequencing technologies.</title>
        <authorList>
            <consortium name="Maize Genome Sequencing Project"/>
            <person name="Ware D."/>
        </authorList>
    </citation>
    <scope>NUCLEOTIDE SEQUENCE [LARGE SCALE GENOMIC DNA]</scope>
    <source>
        <strain evidence="2">cv. B73</strain>
    </source>
</reference>
<reference evidence="1" key="3">
    <citation type="submission" date="2021-05" db="UniProtKB">
        <authorList>
            <consortium name="EnsemblPlants"/>
        </authorList>
    </citation>
    <scope>IDENTIFICATION</scope>
    <source>
        <strain evidence="1">cv. B73</strain>
    </source>
</reference>
<keyword evidence="2" id="KW-1185">Reference proteome</keyword>
<dbReference type="AlphaFoldDB" id="A0A804MUJ5"/>
<dbReference type="InParanoid" id="A0A804MUJ5"/>
<reference evidence="1" key="2">
    <citation type="submission" date="2019-07" db="EMBL/GenBank/DDBJ databases">
        <authorList>
            <person name="Seetharam A."/>
            <person name="Woodhouse M."/>
            <person name="Cannon E."/>
        </authorList>
    </citation>
    <scope>NUCLEOTIDE SEQUENCE [LARGE SCALE GENOMIC DNA]</scope>
    <source>
        <strain evidence="1">cv. B73</strain>
    </source>
</reference>
<sequence>MGMEADAAAVDLLRSQIPFQIDGKFVLPPRDVGVVLVGLCNGFCTVGAGNLIAENHKAYAEGKDEKVKVLERSIEELENIVCVLESKVTCVVCSI</sequence>